<evidence type="ECO:0000256" key="2">
    <source>
        <dbReference type="ARBA" id="ARBA00022490"/>
    </source>
</evidence>
<comment type="caution">
    <text evidence="7">The sequence shown here is derived from an EMBL/GenBank/DDBJ whole genome shotgun (WGS) entry which is preliminary data.</text>
</comment>
<name>A0AAP2Z313_9EURY</name>
<accession>A0AAP2Z313</accession>
<dbReference type="EMBL" id="JAOPKA010000020">
    <property type="protein sequence ID" value="MCU4744002.1"/>
    <property type="molecule type" value="Genomic_DNA"/>
</dbReference>
<dbReference type="Pfam" id="PF01791">
    <property type="entry name" value="DeoC"/>
    <property type="match status" value="1"/>
</dbReference>
<keyword evidence="3 6" id="KW-0456">Lyase</keyword>
<dbReference type="EC" id="4.1.2.4" evidence="6"/>
<comment type="function">
    <text evidence="6">Catalyzes a reversible aldol reaction between acetaldehyde and D-glyceraldehyde 3-phosphate to generate 2-deoxy-D-ribose 5-phosphate.</text>
</comment>
<dbReference type="GO" id="GO:0005737">
    <property type="term" value="C:cytoplasm"/>
    <property type="evidence" value="ECO:0007669"/>
    <property type="project" value="UniProtKB-SubCell"/>
</dbReference>
<evidence type="ECO:0000256" key="3">
    <source>
        <dbReference type="ARBA" id="ARBA00023239"/>
    </source>
</evidence>
<evidence type="ECO:0000256" key="6">
    <source>
        <dbReference type="HAMAP-Rule" id="MF_00114"/>
    </source>
</evidence>
<protein>
    <recommendedName>
        <fullName evidence="6">Deoxyribose-phosphate aldolase</fullName>
        <shortName evidence="6">DERA</shortName>
        <ecNumber evidence="6">4.1.2.4</ecNumber>
    </recommendedName>
    <alternativeName>
        <fullName evidence="6">2-deoxy-D-ribose 5-phosphate aldolase</fullName>
    </alternativeName>
    <alternativeName>
        <fullName evidence="6">Phosphodeoxyriboaldolase</fullName>
        <shortName evidence="6">Deoxyriboaldolase</shortName>
    </alternativeName>
</protein>
<reference evidence="7" key="1">
    <citation type="submission" date="2022-09" db="EMBL/GenBank/DDBJ databases">
        <title>Enrichment on poylsaccharides allowed isolation of novel metabolic and taxonomic groups of Haloarchaea.</title>
        <authorList>
            <person name="Sorokin D.Y."/>
            <person name="Elcheninov A.G."/>
            <person name="Khizhniak T.V."/>
            <person name="Kolganova T.V."/>
            <person name="Kublanov I.V."/>
        </authorList>
    </citation>
    <scope>NUCLEOTIDE SEQUENCE</scope>
    <source>
        <strain evidence="7">AArc-xg1-1</strain>
    </source>
</reference>
<comment type="similarity">
    <text evidence="1 6">Belongs to the DeoC/FbaB aldolase family. DeoC type 1 subfamily.</text>
</comment>
<organism evidence="7 8">
    <name type="scientific">Natronoglomus mannanivorans</name>
    <dbReference type="NCBI Taxonomy" id="2979990"/>
    <lineage>
        <taxon>Archaea</taxon>
        <taxon>Methanobacteriati</taxon>
        <taxon>Methanobacteriota</taxon>
        <taxon>Stenosarchaea group</taxon>
        <taxon>Halobacteria</taxon>
        <taxon>Halobacteriales</taxon>
        <taxon>Natrialbaceae</taxon>
        <taxon>Natronoglomus</taxon>
    </lineage>
</organism>
<dbReference type="GO" id="GO:0009264">
    <property type="term" value="P:deoxyribonucleotide catabolic process"/>
    <property type="evidence" value="ECO:0007669"/>
    <property type="project" value="UniProtKB-UniRule"/>
</dbReference>
<feature type="active site" description="Proton donor/acceptor" evidence="6">
    <location>
        <position position="186"/>
    </location>
</feature>
<dbReference type="PANTHER" id="PTHR10889:SF1">
    <property type="entry name" value="DEOXYRIBOSE-PHOSPHATE ALDOLASE"/>
    <property type="match status" value="1"/>
</dbReference>
<comment type="subcellular location">
    <subcellularLocation>
        <location evidence="6">Cytoplasm</location>
    </subcellularLocation>
</comment>
<evidence type="ECO:0000313" key="7">
    <source>
        <dbReference type="EMBL" id="MCU4744002.1"/>
    </source>
</evidence>
<dbReference type="InterPro" id="IPR028581">
    <property type="entry name" value="DeoC_typeI"/>
</dbReference>
<evidence type="ECO:0000256" key="5">
    <source>
        <dbReference type="ARBA" id="ARBA00048791"/>
    </source>
</evidence>
<dbReference type="SMART" id="SM01133">
    <property type="entry name" value="DeoC"/>
    <property type="match status" value="1"/>
</dbReference>
<dbReference type="GO" id="GO:0004139">
    <property type="term" value="F:deoxyribose-phosphate aldolase activity"/>
    <property type="evidence" value="ECO:0007669"/>
    <property type="project" value="UniProtKB-UniRule"/>
</dbReference>
<dbReference type="NCBIfam" id="TIGR00126">
    <property type="entry name" value="deoC"/>
    <property type="match status" value="1"/>
</dbReference>
<dbReference type="InterPro" id="IPR002915">
    <property type="entry name" value="DeoC/FbaB/LacD_aldolase"/>
</dbReference>
<comment type="catalytic activity">
    <reaction evidence="5 6">
        <text>2-deoxy-D-ribose 5-phosphate = D-glyceraldehyde 3-phosphate + acetaldehyde</text>
        <dbReference type="Rhea" id="RHEA:12821"/>
        <dbReference type="ChEBI" id="CHEBI:15343"/>
        <dbReference type="ChEBI" id="CHEBI:59776"/>
        <dbReference type="ChEBI" id="CHEBI:62877"/>
        <dbReference type="EC" id="4.1.2.4"/>
    </reaction>
</comment>
<proteinExistence type="inferred from homology"/>
<dbReference type="PIRSF" id="PIRSF001357">
    <property type="entry name" value="DeoC"/>
    <property type="match status" value="1"/>
</dbReference>
<dbReference type="AlphaFoldDB" id="A0AAP2Z313"/>
<evidence type="ECO:0000256" key="4">
    <source>
        <dbReference type="ARBA" id="ARBA00023270"/>
    </source>
</evidence>
<dbReference type="RefSeq" id="WP_338005811.1">
    <property type="nucleotide sequence ID" value="NZ_JAOPKA010000020.1"/>
</dbReference>
<dbReference type="InterPro" id="IPR013785">
    <property type="entry name" value="Aldolase_TIM"/>
</dbReference>
<evidence type="ECO:0000256" key="1">
    <source>
        <dbReference type="ARBA" id="ARBA00010936"/>
    </source>
</evidence>
<dbReference type="Gene3D" id="3.20.20.70">
    <property type="entry name" value="Aldolase class I"/>
    <property type="match status" value="1"/>
</dbReference>
<feature type="active site" description="Schiff-base intermediate with acetaldehyde" evidence="6">
    <location>
        <position position="156"/>
    </location>
</feature>
<sequence length="226" mass="23999">MSETPEEIAGRIQHTEVRPTADQDRIEELCEECIEYGFDGAMVQACWVPLANERLEGTDVTVCSAVGFPMGGDRPLSKAGAIRDVIAAGAEEVDVMPNIGFVKSGREDEVRREMELLVEASGDATIKAMLELGALTDDEAERIVDMAVDAGFDYVKNSSGWGEGGKATVERIEFLRERVPDDVRVKASGGIKTLEGANDLVDAGAVLLGASSGVEIVTGGTGDGEY</sequence>
<dbReference type="HAMAP" id="MF_00114">
    <property type="entry name" value="DeoC_type1"/>
    <property type="match status" value="1"/>
</dbReference>
<dbReference type="Proteomes" id="UP001321018">
    <property type="component" value="Unassembled WGS sequence"/>
</dbReference>
<gene>
    <name evidence="6 7" type="primary">deoC</name>
    <name evidence="7" type="ORF">OB960_21715</name>
</gene>
<keyword evidence="2 6" id="KW-0963">Cytoplasm</keyword>
<evidence type="ECO:0000313" key="8">
    <source>
        <dbReference type="Proteomes" id="UP001321018"/>
    </source>
</evidence>
<feature type="active site" description="Proton donor/acceptor" evidence="6">
    <location>
        <position position="94"/>
    </location>
</feature>
<dbReference type="PANTHER" id="PTHR10889">
    <property type="entry name" value="DEOXYRIBOSE-PHOSPHATE ALDOLASE"/>
    <property type="match status" value="1"/>
</dbReference>
<comment type="pathway">
    <text evidence="6">Carbohydrate degradation; 2-deoxy-D-ribose 1-phosphate degradation; D-glyceraldehyde 3-phosphate and acetaldehyde from 2-deoxy-alpha-D-ribose 1-phosphate: step 2/2.</text>
</comment>
<dbReference type="InterPro" id="IPR011343">
    <property type="entry name" value="DeoC"/>
</dbReference>
<dbReference type="GO" id="GO:0006018">
    <property type="term" value="P:2-deoxyribose 1-phosphate catabolic process"/>
    <property type="evidence" value="ECO:0007669"/>
    <property type="project" value="UniProtKB-UniRule"/>
</dbReference>
<dbReference type="SUPFAM" id="SSF51569">
    <property type="entry name" value="Aldolase"/>
    <property type="match status" value="1"/>
</dbReference>
<dbReference type="GO" id="GO:0016052">
    <property type="term" value="P:carbohydrate catabolic process"/>
    <property type="evidence" value="ECO:0007669"/>
    <property type="project" value="TreeGrafter"/>
</dbReference>
<keyword evidence="4 6" id="KW-0704">Schiff base</keyword>